<keyword evidence="2" id="KW-0812">Transmembrane</keyword>
<dbReference type="EMBL" id="JBJIAA010000008">
    <property type="protein sequence ID" value="MFL0250892.1"/>
    <property type="molecule type" value="Genomic_DNA"/>
</dbReference>
<comment type="caution">
    <text evidence="3">The sequence shown here is derived from an EMBL/GenBank/DDBJ whole genome shotgun (WGS) entry which is preliminary data.</text>
</comment>
<sequence>MKKENPKIKRVLFFLFCLRLGGGIIKLILMILSGRNNLKISNIARDIFLSMGSIDSRIQARRNIGLRLKNACDECNEIEQKLTKLQKFISNSMDRYEKAERKVENESEELIALWNLRMETLVELKSMVGILGTSSSYIENAKMFYDGEKVGDDDDEDTEEILEDTDELLKEVNEEDDNDWTRQPAKEDIFDKFADWLTEEVTGEKASPKTQGEEVIEAQLTSMSLDEQNILADIASDYQTAFRGLASADRINEALENFEEEPVFSSGK</sequence>
<name>A0ABW8TF70_9CLOT</name>
<feature type="transmembrane region" description="Helical" evidence="2">
    <location>
        <begin position="12"/>
        <end position="32"/>
    </location>
</feature>
<keyword evidence="1" id="KW-0175">Coiled coil</keyword>
<accession>A0ABW8TF70</accession>
<keyword evidence="2" id="KW-1133">Transmembrane helix</keyword>
<dbReference type="Proteomes" id="UP001623592">
    <property type="component" value="Unassembled WGS sequence"/>
</dbReference>
<evidence type="ECO:0000313" key="3">
    <source>
        <dbReference type="EMBL" id="MFL0250892.1"/>
    </source>
</evidence>
<proteinExistence type="predicted"/>
<evidence type="ECO:0000256" key="2">
    <source>
        <dbReference type="SAM" id="Phobius"/>
    </source>
</evidence>
<gene>
    <name evidence="3" type="ORF">ACJDT4_10705</name>
</gene>
<protein>
    <submittedName>
        <fullName evidence="3">Uncharacterized protein</fullName>
    </submittedName>
</protein>
<keyword evidence="2" id="KW-0472">Membrane</keyword>
<feature type="coiled-coil region" evidence="1">
    <location>
        <begin position="68"/>
        <end position="113"/>
    </location>
</feature>
<evidence type="ECO:0000256" key="1">
    <source>
        <dbReference type="SAM" id="Coils"/>
    </source>
</evidence>
<keyword evidence="4" id="KW-1185">Reference proteome</keyword>
<evidence type="ECO:0000313" key="4">
    <source>
        <dbReference type="Proteomes" id="UP001623592"/>
    </source>
</evidence>
<reference evidence="3 4" key="1">
    <citation type="submission" date="2024-11" db="EMBL/GenBank/DDBJ databases">
        <authorList>
            <person name="Heng Y.C."/>
            <person name="Lim A.C.H."/>
            <person name="Lee J.K.Y."/>
            <person name="Kittelmann S."/>
        </authorList>
    </citation>
    <scope>NUCLEOTIDE SEQUENCE [LARGE SCALE GENOMIC DNA]</scope>
    <source>
        <strain evidence="3 4">WILCCON 0114</strain>
    </source>
</reference>
<organism evidence="3 4">
    <name type="scientific">Clostridium neuense</name>
    <dbReference type="NCBI Taxonomy" id="1728934"/>
    <lineage>
        <taxon>Bacteria</taxon>
        <taxon>Bacillati</taxon>
        <taxon>Bacillota</taxon>
        <taxon>Clostridia</taxon>
        <taxon>Eubacteriales</taxon>
        <taxon>Clostridiaceae</taxon>
        <taxon>Clostridium</taxon>
    </lineage>
</organism>